<feature type="domain" description="HTH araC/xylS-type" evidence="4">
    <location>
        <begin position="187"/>
        <end position="285"/>
    </location>
</feature>
<dbReference type="GO" id="GO:0003700">
    <property type="term" value="F:DNA-binding transcription factor activity"/>
    <property type="evidence" value="ECO:0007669"/>
    <property type="project" value="InterPro"/>
</dbReference>
<evidence type="ECO:0000256" key="3">
    <source>
        <dbReference type="ARBA" id="ARBA00023163"/>
    </source>
</evidence>
<accession>A0A2D0N8G9</accession>
<evidence type="ECO:0000313" key="5">
    <source>
        <dbReference type="EMBL" id="PHN04053.1"/>
    </source>
</evidence>
<dbReference type="Gene3D" id="1.10.10.60">
    <property type="entry name" value="Homeodomain-like"/>
    <property type="match status" value="2"/>
</dbReference>
<proteinExistence type="predicted"/>
<dbReference type="PANTHER" id="PTHR43280">
    <property type="entry name" value="ARAC-FAMILY TRANSCRIPTIONAL REGULATOR"/>
    <property type="match status" value="1"/>
</dbReference>
<dbReference type="Pfam" id="PF12833">
    <property type="entry name" value="HTH_18"/>
    <property type="match status" value="1"/>
</dbReference>
<reference evidence="5 6" key="1">
    <citation type="submission" date="2017-10" db="EMBL/GenBank/DDBJ databases">
        <title>The draft genome sequence of Lewinella nigricans NBRC 102662.</title>
        <authorList>
            <person name="Wang K."/>
        </authorList>
    </citation>
    <scope>NUCLEOTIDE SEQUENCE [LARGE SCALE GENOMIC DNA]</scope>
    <source>
        <strain evidence="5 6">NBRC 102662</strain>
    </source>
</reference>
<dbReference type="PRINTS" id="PR00032">
    <property type="entry name" value="HTHARAC"/>
</dbReference>
<dbReference type="InterPro" id="IPR009057">
    <property type="entry name" value="Homeodomain-like_sf"/>
</dbReference>
<keyword evidence="6" id="KW-1185">Reference proteome</keyword>
<keyword evidence="1" id="KW-0805">Transcription regulation</keyword>
<gene>
    <name evidence="5" type="ORF">CRP01_22915</name>
</gene>
<evidence type="ECO:0000256" key="2">
    <source>
        <dbReference type="ARBA" id="ARBA00023125"/>
    </source>
</evidence>
<keyword evidence="2" id="KW-0238">DNA-binding</keyword>
<dbReference type="InterPro" id="IPR020449">
    <property type="entry name" value="Tscrpt_reg_AraC-type_HTH"/>
</dbReference>
<evidence type="ECO:0000313" key="6">
    <source>
        <dbReference type="Proteomes" id="UP000223913"/>
    </source>
</evidence>
<dbReference type="GO" id="GO:0043565">
    <property type="term" value="F:sequence-specific DNA binding"/>
    <property type="evidence" value="ECO:0007669"/>
    <property type="project" value="InterPro"/>
</dbReference>
<dbReference type="EMBL" id="PDUD01000027">
    <property type="protein sequence ID" value="PHN04053.1"/>
    <property type="molecule type" value="Genomic_DNA"/>
</dbReference>
<dbReference type="SUPFAM" id="SSF51182">
    <property type="entry name" value="RmlC-like cupins"/>
    <property type="match status" value="1"/>
</dbReference>
<dbReference type="InterPro" id="IPR014710">
    <property type="entry name" value="RmlC-like_jellyroll"/>
</dbReference>
<comment type="caution">
    <text evidence="5">The sequence shown here is derived from an EMBL/GenBank/DDBJ whole genome shotgun (WGS) entry which is preliminary data.</text>
</comment>
<dbReference type="Proteomes" id="UP000223913">
    <property type="component" value="Unassembled WGS sequence"/>
</dbReference>
<dbReference type="InterPro" id="IPR018062">
    <property type="entry name" value="HTH_AraC-typ_CS"/>
</dbReference>
<dbReference type="OrthoDB" id="4480133at2"/>
<organism evidence="5 6">
    <name type="scientific">Flavilitoribacter nigricans (strain ATCC 23147 / DSM 23189 / NBRC 102662 / NCIMB 1420 / SS-2)</name>
    <name type="common">Lewinella nigricans</name>
    <dbReference type="NCBI Taxonomy" id="1122177"/>
    <lineage>
        <taxon>Bacteria</taxon>
        <taxon>Pseudomonadati</taxon>
        <taxon>Bacteroidota</taxon>
        <taxon>Saprospiria</taxon>
        <taxon>Saprospirales</taxon>
        <taxon>Lewinellaceae</taxon>
        <taxon>Flavilitoribacter</taxon>
    </lineage>
</organism>
<evidence type="ECO:0000259" key="4">
    <source>
        <dbReference type="PROSITE" id="PS01124"/>
    </source>
</evidence>
<dbReference type="PANTHER" id="PTHR43280:SF27">
    <property type="entry name" value="TRANSCRIPTIONAL REGULATOR MTLR"/>
    <property type="match status" value="1"/>
</dbReference>
<dbReference type="Gene3D" id="2.60.120.10">
    <property type="entry name" value="Jelly Rolls"/>
    <property type="match status" value="1"/>
</dbReference>
<dbReference type="PROSITE" id="PS01124">
    <property type="entry name" value="HTH_ARAC_FAMILY_2"/>
    <property type="match status" value="1"/>
</dbReference>
<dbReference type="SUPFAM" id="SSF46689">
    <property type="entry name" value="Homeodomain-like"/>
    <property type="match status" value="2"/>
</dbReference>
<dbReference type="InterPro" id="IPR011051">
    <property type="entry name" value="RmlC_Cupin_sf"/>
</dbReference>
<dbReference type="InterPro" id="IPR018060">
    <property type="entry name" value="HTH_AraC"/>
</dbReference>
<dbReference type="PROSITE" id="PS00041">
    <property type="entry name" value="HTH_ARAC_FAMILY_1"/>
    <property type="match status" value="1"/>
</dbReference>
<sequence length="288" mass="33837">MELRYLNRQNHFNRSLTLSRHSFPHFLKVWHYHLELELVYITESSGTRFVGDNISKFEPGDLLLLGDYLPHMWMNDEVYYERQEELRARAMVIHFDKNIFQKVLGLIPEMNQINQLMQAACRGISFSEEVKEPVYDLLQGMFELSPLEQVLSLFKILEVLTTDKNRSSISSSGFTKAFNAPNSRRLDVVYDYILNHFTEQIRLEDVANLANMNSAAFCRYFKKVNKTTFSKYLNEVRIGYSCKLIMEEQYSVSEIAYKSGFNNLSNFNRQFKMVKGLSPTEYLKQYPS</sequence>
<evidence type="ECO:0000256" key="1">
    <source>
        <dbReference type="ARBA" id="ARBA00023015"/>
    </source>
</evidence>
<dbReference type="AlphaFoldDB" id="A0A2D0N8G9"/>
<keyword evidence="3" id="KW-0804">Transcription</keyword>
<name>A0A2D0N8G9_FLAN2</name>
<protein>
    <submittedName>
        <fullName evidence="5">AraC family transcriptional regulator</fullName>
    </submittedName>
</protein>
<dbReference type="SMART" id="SM00342">
    <property type="entry name" value="HTH_ARAC"/>
    <property type="match status" value="1"/>
</dbReference>
<dbReference type="RefSeq" id="WP_099152438.1">
    <property type="nucleotide sequence ID" value="NZ_PDUD01000027.1"/>
</dbReference>